<name>A0A7D4UKV8_9SPHI</name>
<dbReference type="GO" id="GO:0016740">
    <property type="term" value="F:transferase activity"/>
    <property type="evidence" value="ECO:0007669"/>
    <property type="project" value="UniProtKB-KW"/>
</dbReference>
<dbReference type="Pfam" id="PF00814">
    <property type="entry name" value="TsaD"/>
    <property type="match status" value="1"/>
</dbReference>
<dbReference type="NCBIfam" id="TIGR03725">
    <property type="entry name" value="T6A_YeaZ"/>
    <property type="match status" value="1"/>
</dbReference>
<sequence length="227" mass="24776">MILQIETATTACSVALTQNGQLLAGKLLNQRNIHAEVITLFIDEVLATAGKTYTDLDAVAVSCGPGSYTGLRIGVSTAKGLCYALDKPLIAIETLQAMAAGMVRKLQGNYPENALFCPMIDARRMEVFTAIFDAAGDKAMPTAALIIDQDSFAGWLNNYVVYFFGDGAEKCRDTITHPNARFINDYINDAADMAPIALTKFNNREFEDVAYFEPYYLKDFIAGVKKA</sequence>
<dbReference type="InterPro" id="IPR043129">
    <property type="entry name" value="ATPase_NBD"/>
</dbReference>
<gene>
    <name evidence="2" type="primary">tsaB</name>
    <name evidence="2" type="ORF">HQ865_16040</name>
</gene>
<dbReference type="PANTHER" id="PTHR11735">
    <property type="entry name" value="TRNA N6-ADENOSINE THREONYLCARBAMOYLTRANSFERASE"/>
    <property type="match status" value="1"/>
</dbReference>
<dbReference type="RefSeq" id="WP_173415868.1">
    <property type="nucleotide sequence ID" value="NZ_CP054139.1"/>
</dbReference>
<protein>
    <submittedName>
        <fullName evidence="2">tRNA (Adenosine(37)-N6)-threonylcarbamoyltransferase complex dimerization subunit type 1 TsaB</fullName>
    </submittedName>
</protein>
<feature type="domain" description="Gcp-like" evidence="1">
    <location>
        <begin position="34"/>
        <end position="138"/>
    </location>
</feature>
<dbReference type="PANTHER" id="PTHR11735:SF11">
    <property type="entry name" value="TRNA THREONYLCARBAMOYLADENOSINE BIOSYNTHESIS PROTEIN TSAB"/>
    <property type="match status" value="1"/>
</dbReference>
<dbReference type="InterPro" id="IPR000905">
    <property type="entry name" value="Gcp-like_dom"/>
</dbReference>
<dbReference type="GO" id="GO:0005829">
    <property type="term" value="C:cytosol"/>
    <property type="evidence" value="ECO:0007669"/>
    <property type="project" value="TreeGrafter"/>
</dbReference>
<dbReference type="GO" id="GO:0002949">
    <property type="term" value="P:tRNA threonylcarbamoyladenosine modification"/>
    <property type="evidence" value="ECO:0007669"/>
    <property type="project" value="InterPro"/>
</dbReference>
<evidence type="ECO:0000313" key="2">
    <source>
        <dbReference type="EMBL" id="QKJ31202.1"/>
    </source>
</evidence>
<dbReference type="AlphaFoldDB" id="A0A7D4UKV8"/>
<dbReference type="SUPFAM" id="SSF53067">
    <property type="entry name" value="Actin-like ATPase domain"/>
    <property type="match status" value="2"/>
</dbReference>
<organism evidence="2 3">
    <name type="scientific">Mucilaginibacter mali</name>
    <dbReference type="NCBI Taxonomy" id="2740462"/>
    <lineage>
        <taxon>Bacteria</taxon>
        <taxon>Pseudomonadati</taxon>
        <taxon>Bacteroidota</taxon>
        <taxon>Sphingobacteriia</taxon>
        <taxon>Sphingobacteriales</taxon>
        <taxon>Sphingobacteriaceae</taxon>
        <taxon>Mucilaginibacter</taxon>
    </lineage>
</organism>
<keyword evidence="3" id="KW-1185">Reference proteome</keyword>
<dbReference type="EMBL" id="CP054139">
    <property type="protein sequence ID" value="QKJ31202.1"/>
    <property type="molecule type" value="Genomic_DNA"/>
</dbReference>
<evidence type="ECO:0000259" key="1">
    <source>
        <dbReference type="Pfam" id="PF00814"/>
    </source>
</evidence>
<dbReference type="Gene3D" id="3.30.420.40">
    <property type="match status" value="2"/>
</dbReference>
<dbReference type="InterPro" id="IPR022496">
    <property type="entry name" value="T6A_TsaB"/>
</dbReference>
<reference evidence="2 3" key="1">
    <citation type="submission" date="2020-05" db="EMBL/GenBank/DDBJ databases">
        <title>Mucilaginibacter mali sp. nov.</title>
        <authorList>
            <person name="Kim H.S."/>
            <person name="Lee K.C."/>
            <person name="Suh M.K."/>
            <person name="Kim J.-S."/>
            <person name="Han K.-I."/>
            <person name="Eom M.K."/>
            <person name="Shin Y.K."/>
            <person name="Lee J.-S."/>
        </authorList>
    </citation>
    <scope>NUCLEOTIDE SEQUENCE [LARGE SCALE GENOMIC DNA]</scope>
    <source>
        <strain evidence="2 3">G2-14</strain>
    </source>
</reference>
<keyword evidence="2" id="KW-0808">Transferase</keyword>
<accession>A0A7D4UKV8</accession>
<dbReference type="CDD" id="cd24032">
    <property type="entry name" value="ASKHA_NBD_TsaB"/>
    <property type="match status" value="1"/>
</dbReference>
<proteinExistence type="predicted"/>
<dbReference type="KEGG" id="mmab:HQ865_16040"/>
<evidence type="ECO:0000313" key="3">
    <source>
        <dbReference type="Proteomes" id="UP000505355"/>
    </source>
</evidence>
<dbReference type="Proteomes" id="UP000505355">
    <property type="component" value="Chromosome"/>
</dbReference>